<dbReference type="PANTHER" id="PTHR28023:SF1">
    <property type="entry name" value="UPF0357 PROTEIN YCL012C"/>
    <property type="match status" value="1"/>
</dbReference>
<organism evidence="4 5">
    <name type="scientific">Tuber aestivum</name>
    <name type="common">summer truffle</name>
    <dbReference type="NCBI Taxonomy" id="59557"/>
    <lineage>
        <taxon>Eukaryota</taxon>
        <taxon>Fungi</taxon>
        <taxon>Dikarya</taxon>
        <taxon>Ascomycota</taxon>
        <taxon>Pezizomycotina</taxon>
        <taxon>Pezizomycetes</taxon>
        <taxon>Pezizales</taxon>
        <taxon>Tuberaceae</taxon>
        <taxon>Tuber</taxon>
    </lineage>
</organism>
<evidence type="ECO:0000256" key="3">
    <source>
        <dbReference type="SAM" id="Phobius"/>
    </source>
</evidence>
<dbReference type="AlphaFoldDB" id="A0A292PUJ8"/>
<evidence type="ECO:0000313" key="4">
    <source>
        <dbReference type="EMBL" id="CUS11216.1"/>
    </source>
</evidence>
<proteinExistence type="inferred from homology"/>
<reference evidence="4" key="1">
    <citation type="submission" date="2015-10" db="EMBL/GenBank/DDBJ databases">
        <authorList>
            <person name="Regsiter A."/>
            <person name="william w."/>
        </authorList>
    </citation>
    <scope>NUCLEOTIDE SEQUENCE</scope>
    <source>
        <strain evidence="4">Montdore</strain>
    </source>
</reference>
<dbReference type="PANTHER" id="PTHR28023">
    <property type="entry name" value="UPF0357 PROTEIN YCL012C"/>
    <property type="match status" value="1"/>
</dbReference>
<name>A0A292PUJ8_9PEZI</name>
<comment type="similarity">
    <text evidence="1">Belongs to the UPF0357 family.</text>
</comment>
<dbReference type="InterPro" id="IPR018559">
    <property type="entry name" value="DUF2015"/>
</dbReference>
<keyword evidence="5" id="KW-1185">Reference proteome</keyword>
<evidence type="ECO:0000313" key="5">
    <source>
        <dbReference type="Proteomes" id="UP001412239"/>
    </source>
</evidence>
<keyword evidence="2" id="KW-0732">Signal</keyword>
<keyword evidence="3" id="KW-0812">Transmembrane</keyword>
<gene>
    <name evidence="4" type="ORF">GSTUAT00004715001</name>
</gene>
<keyword evidence="3" id="KW-1133">Transmembrane helix</keyword>
<protein>
    <submittedName>
        <fullName evidence="4">Uncharacterized protein</fullName>
    </submittedName>
</protein>
<dbReference type="Pfam" id="PF09435">
    <property type="entry name" value="DUF2015"/>
    <property type="match status" value="1"/>
</dbReference>
<accession>A0A292PUJ8</accession>
<dbReference type="Proteomes" id="UP001412239">
    <property type="component" value="Unassembled WGS sequence"/>
</dbReference>
<dbReference type="EMBL" id="LN891028">
    <property type="protein sequence ID" value="CUS11216.1"/>
    <property type="molecule type" value="Genomic_DNA"/>
</dbReference>
<feature type="transmembrane region" description="Helical" evidence="3">
    <location>
        <begin position="6"/>
        <end position="26"/>
    </location>
</feature>
<evidence type="ECO:0000256" key="2">
    <source>
        <dbReference type="ARBA" id="ARBA00022729"/>
    </source>
</evidence>
<keyword evidence="3" id="KW-0472">Membrane</keyword>
<evidence type="ECO:0000256" key="1">
    <source>
        <dbReference type="ARBA" id="ARBA00008325"/>
    </source>
</evidence>
<sequence>MALTDNYMLWTWALFLMLIATGLYVYRSRWLPPISNMISQHTYHRLNSSFESDIEAGLSSDDFNLSGNLAGGDARGGLDLASKKEVLRIMKGQRVNFDEARRIFMEQKLLKNGIAADGRPMDPRAVFFS</sequence>